<comment type="caution">
    <text evidence="2">The sequence shown here is derived from an EMBL/GenBank/DDBJ whole genome shotgun (WGS) entry which is preliminary data.</text>
</comment>
<feature type="compositionally biased region" description="Polar residues" evidence="1">
    <location>
        <begin position="11"/>
        <end position="29"/>
    </location>
</feature>
<evidence type="ECO:0000313" key="2">
    <source>
        <dbReference type="EMBL" id="KAG1772180.1"/>
    </source>
</evidence>
<dbReference type="Proteomes" id="UP000714275">
    <property type="component" value="Unassembled WGS sequence"/>
</dbReference>
<protein>
    <submittedName>
        <fullName evidence="2">Uncharacterized protein</fullName>
    </submittedName>
</protein>
<dbReference type="EMBL" id="JABBWD010000054">
    <property type="protein sequence ID" value="KAG1772180.1"/>
    <property type="molecule type" value="Genomic_DNA"/>
</dbReference>
<feature type="region of interest" description="Disordered" evidence="1">
    <location>
        <begin position="1"/>
        <end position="81"/>
    </location>
</feature>
<dbReference type="AlphaFoldDB" id="A0A9P6ZP45"/>
<proteinExistence type="predicted"/>
<evidence type="ECO:0000313" key="3">
    <source>
        <dbReference type="Proteomes" id="UP000714275"/>
    </source>
</evidence>
<evidence type="ECO:0000256" key="1">
    <source>
        <dbReference type="SAM" id="MobiDB-lite"/>
    </source>
</evidence>
<sequence length="81" mass="8900">MAASSLGHLGDSSNPGRHQMSDINDNLENTFHDALDEPSRPLRQIPRPYQDVSLSDEDVNYSDNIGVTPAQNADLPPQSRI</sequence>
<organism evidence="2 3">
    <name type="scientific">Suillus placidus</name>
    <dbReference type="NCBI Taxonomy" id="48579"/>
    <lineage>
        <taxon>Eukaryota</taxon>
        <taxon>Fungi</taxon>
        <taxon>Dikarya</taxon>
        <taxon>Basidiomycota</taxon>
        <taxon>Agaricomycotina</taxon>
        <taxon>Agaricomycetes</taxon>
        <taxon>Agaricomycetidae</taxon>
        <taxon>Boletales</taxon>
        <taxon>Suillineae</taxon>
        <taxon>Suillaceae</taxon>
        <taxon>Suillus</taxon>
    </lineage>
</organism>
<feature type="compositionally biased region" description="Basic and acidic residues" evidence="1">
    <location>
        <begin position="30"/>
        <end position="40"/>
    </location>
</feature>
<reference evidence="2" key="1">
    <citation type="journal article" date="2020" name="New Phytol.">
        <title>Comparative genomics reveals dynamic genome evolution in host specialist ectomycorrhizal fungi.</title>
        <authorList>
            <person name="Lofgren L.A."/>
            <person name="Nguyen N.H."/>
            <person name="Vilgalys R."/>
            <person name="Ruytinx J."/>
            <person name="Liao H.L."/>
            <person name="Branco S."/>
            <person name="Kuo A."/>
            <person name="LaButti K."/>
            <person name="Lipzen A."/>
            <person name="Andreopoulos W."/>
            <person name="Pangilinan J."/>
            <person name="Riley R."/>
            <person name="Hundley H."/>
            <person name="Na H."/>
            <person name="Barry K."/>
            <person name="Grigoriev I.V."/>
            <person name="Stajich J.E."/>
            <person name="Kennedy P.G."/>
        </authorList>
    </citation>
    <scope>NUCLEOTIDE SEQUENCE</scope>
    <source>
        <strain evidence="2">DOB743</strain>
    </source>
</reference>
<accession>A0A9P6ZP45</accession>
<name>A0A9P6ZP45_9AGAM</name>
<feature type="compositionally biased region" description="Polar residues" evidence="1">
    <location>
        <begin position="61"/>
        <end position="71"/>
    </location>
</feature>
<keyword evidence="3" id="KW-1185">Reference proteome</keyword>
<gene>
    <name evidence="2" type="ORF">EV702DRAFT_1201568</name>
</gene>